<evidence type="ECO:0000313" key="1">
    <source>
        <dbReference type="EMBL" id="CAI9537027.1"/>
    </source>
</evidence>
<proteinExistence type="predicted"/>
<reference evidence="1" key="1">
    <citation type="submission" date="2023-05" db="EMBL/GenBank/DDBJ databases">
        <authorList>
            <person name="Stuckert A."/>
        </authorList>
    </citation>
    <scope>NUCLEOTIDE SEQUENCE</scope>
</reference>
<dbReference type="Proteomes" id="UP001162483">
    <property type="component" value="Unassembled WGS sequence"/>
</dbReference>
<feature type="non-terminal residue" evidence="1">
    <location>
        <position position="42"/>
    </location>
</feature>
<protein>
    <submittedName>
        <fullName evidence="1">Uncharacterized protein</fullName>
    </submittedName>
</protein>
<sequence>MLSLVCTASDFSFSWEGACDRHRANQHYLDTEGKGLCNLIGQ</sequence>
<name>A0ABN9AQV1_9NEOB</name>
<accession>A0ABN9AQV1</accession>
<dbReference type="EMBL" id="CATNWA010000458">
    <property type="protein sequence ID" value="CAI9537027.1"/>
    <property type="molecule type" value="Genomic_DNA"/>
</dbReference>
<organism evidence="1 2">
    <name type="scientific">Staurois parvus</name>
    <dbReference type="NCBI Taxonomy" id="386267"/>
    <lineage>
        <taxon>Eukaryota</taxon>
        <taxon>Metazoa</taxon>
        <taxon>Chordata</taxon>
        <taxon>Craniata</taxon>
        <taxon>Vertebrata</taxon>
        <taxon>Euteleostomi</taxon>
        <taxon>Amphibia</taxon>
        <taxon>Batrachia</taxon>
        <taxon>Anura</taxon>
        <taxon>Neobatrachia</taxon>
        <taxon>Ranoidea</taxon>
        <taxon>Ranidae</taxon>
        <taxon>Staurois</taxon>
    </lineage>
</organism>
<keyword evidence="2" id="KW-1185">Reference proteome</keyword>
<evidence type="ECO:0000313" key="2">
    <source>
        <dbReference type="Proteomes" id="UP001162483"/>
    </source>
</evidence>
<gene>
    <name evidence="1" type="ORF">SPARVUS_LOCUS1139818</name>
</gene>
<comment type="caution">
    <text evidence="1">The sequence shown here is derived from an EMBL/GenBank/DDBJ whole genome shotgun (WGS) entry which is preliminary data.</text>
</comment>